<organism evidence="1 2">
    <name type="scientific">Pseudonocardia thermophila</name>
    <dbReference type="NCBI Taxonomy" id="1848"/>
    <lineage>
        <taxon>Bacteria</taxon>
        <taxon>Bacillati</taxon>
        <taxon>Actinomycetota</taxon>
        <taxon>Actinomycetes</taxon>
        <taxon>Pseudonocardiales</taxon>
        <taxon>Pseudonocardiaceae</taxon>
        <taxon>Pseudonocardia</taxon>
    </lineage>
</organism>
<gene>
    <name evidence="1" type="ORF">SAMN05443637_13081</name>
</gene>
<sequence length="87" mass="9007">MNAATLTPAAPQDLAPAAWDTNTFRCDKPSCATAESHPSLCDCACKGAGHGHEHRRGIAAAAQAFLARSVNGFTPAMLAAIPDDEPF</sequence>
<dbReference type="RefSeq" id="WP_073460426.1">
    <property type="nucleotide sequence ID" value="NZ_FRAP01000030.1"/>
</dbReference>
<dbReference type="Proteomes" id="UP000184363">
    <property type="component" value="Unassembled WGS sequence"/>
</dbReference>
<evidence type="ECO:0000313" key="2">
    <source>
        <dbReference type="Proteomes" id="UP000184363"/>
    </source>
</evidence>
<keyword evidence="2" id="KW-1185">Reference proteome</keyword>
<accession>A0A1M7AYU2</accession>
<name>A0A1M7AYU2_PSETH</name>
<evidence type="ECO:0000313" key="1">
    <source>
        <dbReference type="EMBL" id="SHL47884.1"/>
    </source>
</evidence>
<protein>
    <submittedName>
        <fullName evidence="1">Uncharacterized protein</fullName>
    </submittedName>
</protein>
<dbReference type="AlphaFoldDB" id="A0A1M7AYU2"/>
<reference evidence="1 2" key="1">
    <citation type="submission" date="2016-11" db="EMBL/GenBank/DDBJ databases">
        <authorList>
            <person name="Jaros S."/>
            <person name="Januszkiewicz K."/>
            <person name="Wedrychowicz H."/>
        </authorList>
    </citation>
    <scope>NUCLEOTIDE SEQUENCE [LARGE SCALE GENOMIC DNA]</scope>
    <source>
        <strain evidence="1 2">DSM 43832</strain>
    </source>
</reference>
<proteinExistence type="predicted"/>
<dbReference type="EMBL" id="FRAP01000030">
    <property type="protein sequence ID" value="SHL47884.1"/>
    <property type="molecule type" value="Genomic_DNA"/>
</dbReference>
<dbReference type="STRING" id="1848.SAMN05443637_13081"/>